<accession>A0ABM1E564</accession>
<dbReference type="InterPro" id="IPR019821">
    <property type="entry name" value="Kinesin_motor_CS"/>
</dbReference>
<keyword evidence="10" id="KW-1185">Reference proteome</keyword>
<dbReference type="GeneID" id="106808924"/>
<keyword evidence="6" id="KW-0493">Microtubule</keyword>
<feature type="region of interest" description="Disordered" evidence="8">
    <location>
        <begin position="873"/>
        <end position="898"/>
    </location>
</feature>
<evidence type="ECO:0000256" key="5">
    <source>
        <dbReference type="PROSITE-ProRule" id="PRU00283"/>
    </source>
</evidence>
<comment type="similarity">
    <text evidence="5 6">Belongs to the TRAFAC class myosin-kinesin ATPase superfamily. Kinesin family.</text>
</comment>
<keyword evidence="4 5" id="KW-0505">Motor protein</keyword>
<dbReference type="RefSeq" id="XP_014667335.1">
    <property type="nucleotide sequence ID" value="XM_014811849.1"/>
</dbReference>
<feature type="coiled-coil region" evidence="7">
    <location>
        <begin position="288"/>
        <end position="348"/>
    </location>
</feature>
<evidence type="ECO:0000259" key="9">
    <source>
        <dbReference type="PROSITE" id="PS50067"/>
    </source>
</evidence>
<dbReference type="SUPFAM" id="SSF49879">
    <property type="entry name" value="SMAD/FHA domain"/>
    <property type="match status" value="1"/>
</dbReference>
<sequence length="898" mass="100431">MFEDLGKEMLTNVTKGYNCSLFAYGQTGSGKSYTIMGFGANKGIIPIMCEELFKTIDEMRKASKPDQEFQVSVSMMEIYNEQVRDLLNLNLQLRGGLKVRQHPTKGFYVESLTTHPVYTYGDIESRIAEGTRNRTMAATNLNATSSRAHTIVTIYVNQRGRNSAGEYTTKMASLNLVDLAGSERSDVSGTSGDRLKEGSIINQSLSTLGNVIKCLADINKGKQNILVPYRDSVLTKLLKNALGGNSKTAMIATISPADIHYEETLSTLRFANRAKNIKTKAVVNESSTDRLVRALREENDRLRQMLEKANGTPTNTGSDEEEMRRALEEQLKKNQKEMEQMNKSWQQRLQDVQVHNQRKLEMERKEELKKKTIPHLWNLHEDPALTGMIVHFAMDGKSRVGTKKVKIKPDIVLSGLSILPDHAVILKEGNVVTVVPSTGARVLVNGSEIKASKVLRHNDRVLFGHNHLYVLHNPQDLAKQLREGLLVEQPTYDTAQQEIAERMGLIGLTGNDGRNKTQDDLLLEEELIQILPHMNQANAISQELGRKVQFEIVLVAPQARGLKEGRTYVCVKMKNKSSGHEWVWSTSKFTNRMYLMQAMYQQYMEGQPDWDSTSKETDPFWEGSDTEVPIGTVHVYLQSLAYVIELDETLAITDFKGNEQGLLHVVLIPCDENGCETKDNFLENPQDLIGHELTFKIKILMVTTLPAKIVRCFCKYKFYLDEVPVVTEESYRVSQSSQAINHEKLLSFNPVTKQFLTYLINSAMIIEVWGKQEDWSSTMNTPPSTSSMISSARSSSSSVASLNGVIQDEELQTRSVQLAMYRRRAEQAEGKLQNIQSLIEVAAQQGITVVELAEIKKILGSGSGAAGKVRSSLSRKASTNSSDTRSAATVTSETCIVQ</sequence>
<evidence type="ECO:0000256" key="8">
    <source>
        <dbReference type="SAM" id="MobiDB-lite"/>
    </source>
</evidence>
<dbReference type="InterPro" id="IPR008984">
    <property type="entry name" value="SMAD_FHA_dom_sf"/>
</dbReference>
<dbReference type="SUPFAM" id="SSF52540">
    <property type="entry name" value="P-loop containing nucleoside triphosphate hydrolases"/>
    <property type="match status" value="1"/>
</dbReference>
<evidence type="ECO:0000256" key="2">
    <source>
        <dbReference type="ARBA" id="ARBA00022840"/>
    </source>
</evidence>
<gene>
    <name evidence="11" type="primary">LOC106808924</name>
</gene>
<dbReference type="Gene3D" id="3.40.850.10">
    <property type="entry name" value="Kinesin motor domain"/>
    <property type="match status" value="1"/>
</dbReference>
<dbReference type="InterPro" id="IPR000253">
    <property type="entry name" value="FHA_dom"/>
</dbReference>
<name>A0ABM1E564_PRICU</name>
<dbReference type="SMART" id="SM00129">
    <property type="entry name" value="KISc"/>
    <property type="match status" value="1"/>
</dbReference>
<dbReference type="InterPro" id="IPR036961">
    <property type="entry name" value="Kinesin_motor_dom_sf"/>
</dbReference>
<keyword evidence="3 7" id="KW-0175">Coiled coil</keyword>
<dbReference type="InterPro" id="IPR027417">
    <property type="entry name" value="P-loop_NTPase"/>
</dbReference>
<reference evidence="11" key="1">
    <citation type="submission" date="2025-08" db="UniProtKB">
        <authorList>
            <consortium name="RefSeq"/>
        </authorList>
    </citation>
    <scope>IDENTIFICATION</scope>
</reference>
<dbReference type="Pfam" id="PF00498">
    <property type="entry name" value="FHA"/>
    <property type="match status" value="1"/>
</dbReference>
<evidence type="ECO:0000256" key="1">
    <source>
        <dbReference type="ARBA" id="ARBA00022741"/>
    </source>
</evidence>
<feature type="domain" description="Kinesin motor" evidence="9">
    <location>
        <begin position="1"/>
        <end position="277"/>
    </location>
</feature>
<feature type="binding site" evidence="5">
    <location>
        <begin position="25"/>
        <end position="32"/>
    </location>
    <ligand>
        <name>ATP</name>
        <dbReference type="ChEBI" id="CHEBI:30616"/>
    </ligand>
</feature>
<dbReference type="PROSITE" id="PS50067">
    <property type="entry name" value="KINESIN_MOTOR_2"/>
    <property type="match status" value="1"/>
</dbReference>
<feature type="coiled-coil region" evidence="7">
    <location>
        <begin position="818"/>
        <end position="845"/>
    </location>
</feature>
<protein>
    <recommendedName>
        <fullName evidence="6">Kinesin-like protein</fullName>
    </recommendedName>
</protein>
<dbReference type="Pfam" id="PF00225">
    <property type="entry name" value="Kinesin"/>
    <property type="match status" value="1"/>
</dbReference>
<dbReference type="Proteomes" id="UP000695022">
    <property type="component" value="Unplaced"/>
</dbReference>
<proteinExistence type="inferred from homology"/>
<dbReference type="Pfam" id="PF12423">
    <property type="entry name" value="KIF1B"/>
    <property type="match status" value="1"/>
</dbReference>
<dbReference type="InterPro" id="IPR022140">
    <property type="entry name" value="Kinesin-like_KIF1-typ"/>
</dbReference>
<keyword evidence="2 5" id="KW-0067">ATP-binding</keyword>
<keyword evidence="1 5" id="KW-0547">Nucleotide-binding</keyword>
<dbReference type="InterPro" id="IPR001752">
    <property type="entry name" value="Kinesin_motor_dom"/>
</dbReference>
<evidence type="ECO:0000313" key="10">
    <source>
        <dbReference type="Proteomes" id="UP000695022"/>
    </source>
</evidence>
<dbReference type="PANTHER" id="PTHR47117">
    <property type="entry name" value="STAR-RELATED LIPID TRANSFER PROTEIN 9"/>
    <property type="match status" value="1"/>
</dbReference>
<organism evidence="10 11">
    <name type="scientific">Priapulus caudatus</name>
    <name type="common">Priapulid worm</name>
    <dbReference type="NCBI Taxonomy" id="37621"/>
    <lineage>
        <taxon>Eukaryota</taxon>
        <taxon>Metazoa</taxon>
        <taxon>Ecdysozoa</taxon>
        <taxon>Scalidophora</taxon>
        <taxon>Priapulida</taxon>
        <taxon>Priapulimorpha</taxon>
        <taxon>Priapulimorphida</taxon>
        <taxon>Priapulidae</taxon>
        <taxon>Priapulus</taxon>
    </lineage>
</organism>
<evidence type="ECO:0000313" key="11">
    <source>
        <dbReference type="RefSeq" id="XP_014667335.1"/>
    </source>
</evidence>
<evidence type="ECO:0000256" key="3">
    <source>
        <dbReference type="ARBA" id="ARBA00023054"/>
    </source>
</evidence>
<evidence type="ECO:0000256" key="6">
    <source>
        <dbReference type="RuleBase" id="RU000394"/>
    </source>
</evidence>
<evidence type="ECO:0000256" key="4">
    <source>
        <dbReference type="ARBA" id="ARBA00023175"/>
    </source>
</evidence>
<dbReference type="CDD" id="cd22709">
    <property type="entry name" value="FHA_KIF28P"/>
    <property type="match status" value="1"/>
</dbReference>
<evidence type="ECO:0000256" key="7">
    <source>
        <dbReference type="SAM" id="Coils"/>
    </source>
</evidence>
<dbReference type="Gene3D" id="2.60.200.20">
    <property type="match status" value="1"/>
</dbReference>
<dbReference type="PRINTS" id="PR00380">
    <property type="entry name" value="KINESINHEAVY"/>
</dbReference>
<dbReference type="PROSITE" id="PS00411">
    <property type="entry name" value="KINESIN_MOTOR_1"/>
    <property type="match status" value="1"/>
</dbReference>